<keyword evidence="2" id="KW-1185">Reference proteome</keyword>
<proteinExistence type="predicted"/>
<gene>
    <name evidence="1" type="ORF">RHGRI_004643</name>
</gene>
<organism evidence="1 2">
    <name type="scientific">Rhododendron griersonianum</name>
    <dbReference type="NCBI Taxonomy" id="479676"/>
    <lineage>
        <taxon>Eukaryota</taxon>
        <taxon>Viridiplantae</taxon>
        <taxon>Streptophyta</taxon>
        <taxon>Embryophyta</taxon>
        <taxon>Tracheophyta</taxon>
        <taxon>Spermatophyta</taxon>
        <taxon>Magnoliopsida</taxon>
        <taxon>eudicotyledons</taxon>
        <taxon>Gunneridae</taxon>
        <taxon>Pentapetalae</taxon>
        <taxon>asterids</taxon>
        <taxon>Ericales</taxon>
        <taxon>Ericaceae</taxon>
        <taxon>Ericoideae</taxon>
        <taxon>Rhodoreae</taxon>
        <taxon>Rhododendron</taxon>
    </lineage>
</organism>
<evidence type="ECO:0000313" key="1">
    <source>
        <dbReference type="EMBL" id="KAG5561652.1"/>
    </source>
</evidence>
<reference evidence="1" key="1">
    <citation type="submission" date="2020-08" db="EMBL/GenBank/DDBJ databases">
        <title>Plant Genome Project.</title>
        <authorList>
            <person name="Zhang R.-G."/>
        </authorList>
    </citation>
    <scope>NUCLEOTIDE SEQUENCE</scope>
    <source>
        <strain evidence="1">WSP0</strain>
        <tissue evidence="1">Leaf</tissue>
    </source>
</reference>
<dbReference type="Proteomes" id="UP000823749">
    <property type="component" value="Chromosome 2"/>
</dbReference>
<protein>
    <submittedName>
        <fullName evidence="1">Uncharacterized protein</fullName>
    </submittedName>
</protein>
<sequence length="144" mass="16512">MSDAKSGEEIFKPKCTDQFHTVKKDAGHKQDDWTMSHLRSSNLSVKMFFYAANKAVSVNEADFWEKSYPLRQKLLVPLLFLDVKPEWWSLLLLLLGISLQLYNQLPPESPQRPSSSELLAFSESIKSKFSAASARYKESFSKFT</sequence>
<name>A0AAV6L9M0_9ERIC</name>
<dbReference type="EMBL" id="JACTNZ010000002">
    <property type="protein sequence ID" value="KAG5561652.1"/>
    <property type="molecule type" value="Genomic_DNA"/>
</dbReference>
<accession>A0AAV6L9M0</accession>
<evidence type="ECO:0000313" key="2">
    <source>
        <dbReference type="Proteomes" id="UP000823749"/>
    </source>
</evidence>
<comment type="caution">
    <text evidence="1">The sequence shown here is derived from an EMBL/GenBank/DDBJ whole genome shotgun (WGS) entry which is preliminary data.</text>
</comment>
<dbReference type="AlphaFoldDB" id="A0AAV6L9M0"/>